<organism evidence="2 3">
    <name type="scientific">Intestinibacter bartlettii</name>
    <dbReference type="NCBI Taxonomy" id="261299"/>
    <lineage>
        <taxon>Bacteria</taxon>
        <taxon>Bacillati</taxon>
        <taxon>Bacillota</taxon>
        <taxon>Clostridia</taxon>
        <taxon>Peptostreptococcales</taxon>
        <taxon>Peptostreptococcaceae</taxon>
        <taxon>Intestinibacter</taxon>
    </lineage>
</organism>
<dbReference type="NCBIfam" id="TIGR03930">
    <property type="entry name" value="WXG100_ESAT6"/>
    <property type="match status" value="1"/>
</dbReference>
<evidence type="ECO:0000313" key="2">
    <source>
        <dbReference type="EMBL" id="MBU5337328.1"/>
    </source>
</evidence>
<name>A0ABS6DZR1_9FIRM</name>
<dbReference type="Pfam" id="PF06013">
    <property type="entry name" value="WXG100"/>
    <property type="match status" value="1"/>
</dbReference>
<comment type="caution">
    <text evidence="2">The sequence shown here is derived from an EMBL/GenBank/DDBJ whole genome shotgun (WGS) entry which is preliminary data.</text>
</comment>
<evidence type="ECO:0000313" key="3">
    <source>
        <dbReference type="Proteomes" id="UP001196301"/>
    </source>
</evidence>
<proteinExistence type="inferred from homology"/>
<evidence type="ECO:0000256" key="1">
    <source>
        <dbReference type="RuleBase" id="RU362001"/>
    </source>
</evidence>
<dbReference type="InterPro" id="IPR010310">
    <property type="entry name" value="T7SS_ESAT-6-like"/>
</dbReference>
<sequence>MADRILYSIPEMKQAGANFHSKAGEINEILTYLNSEIQNLEPVFDGAAQDSLFAKYQELQETLKQFPEVVDNLGSLIENIAQQVEQNDQDMASSISSN</sequence>
<gene>
    <name evidence="2" type="ORF">KQI20_12830</name>
</gene>
<dbReference type="RefSeq" id="WP_216571912.1">
    <property type="nucleotide sequence ID" value="NZ_JAHLOQ010000049.1"/>
</dbReference>
<comment type="similarity">
    <text evidence="1">Belongs to the WXG100 family.</text>
</comment>
<reference evidence="2 3" key="1">
    <citation type="submission" date="2021-06" db="EMBL/GenBank/DDBJ databases">
        <authorList>
            <person name="Sun Q."/>
            <person name="Li D."/>
        </authorList>
    </citation>
    <scope>NUCLEOTIDE SEQUENCE [LARGE SCALE GENOMIC DNA]</scope>
    <source>
        <strain evidence="2 3">N19</strain>
    </source>
</reference>
<protein>
    <recommendedName>
        <fullName evidence="1">ESAT-6-like protein</fullName>
    </recommendedName>
</protein>
<keyword evidence="3" id="KW-1185">Reference proteome</keyword>
<accession>A0ABS6DZR1</accession>
<dbReference type="Proteomes" id="UP001196301">
    <property type="component" value="Unassembled WGS sequence"/>
</dbReference>
<dbReference type="EMBL" id="JAHLOQ010000049">
    <property type="protein sequence ID" value="MBU5337328.1"/>
    <property type="molecule type" value="Genomic_DNA"/>
</dbReference>